<dbReference type="AlphaFoldDB" id="A0A6I9TSM0"/>
<dbReference type="Gene3D" id="3.50.50.60">
    <property type="entry name" value="FAD/NAD(P)-binding domain"/>
    <property type="match status" value="1"/>
</dbReference>
<dbReference type="KEGG" id="sind:105169192"/>
<organism evidence="3 4">
    <name type="scientific">Sesamum indicum</name>
    <name type="common">Oriental sesame</name>
    <name type="synonym">Sesamum orientale</name>
    <dbReference type="NCBI Taxonomy" id="4182"/>
    <lineage>
        <taxon>Eukaryota</taxon>
        <taxon>Viridiplantae</taxon>
        <taxon>Streptophyta</taxon>
        <taxon>Embryophyta</taxon>
        <taxon>Tracheophyta</taxon>
        <taxon>Spermatophyta</taxon>
        <taxon>Magnoliopsida</taxon>
        <taxon>eudicotyledons</taxon>
        <taxon>Gunneridae</taxon>
        <taxon>Pentapetalae</taxon>
        <taxon>asterids</taxon>
        <taxon>lamiids</taxon>
        <taxon>Lamiales</taxon>
        <taxon>Pedaliaceae</taxon>
        <taxon>Sesamum</taxon>
    </lineage>
</organism>
<dbReference type="OrthoDB" id="5046242at2759"/>
<evidence type="ECO:0000313" key="3">
    <source>
        <dbReference type="Proteomes" id="UP000504604"/>
    </source>
</evidence>
<dbReference type="Gene3D" id="3.90.660.20">
    <property type="entry name" value="Protoporphyrinogen oxidase, mitochondrial, domain 2"/>
    <property type="match status" value="1"/>
</dbReference>
<dbReference type="Pfam" id="PF01593">
    <property type="entry name" value="Amino_oxidase"/>
    <property type="match status" value="1"/>
</dbReference>
<dbReference type="Gene3D" id="1.10.3110.10">
    <property type="entry name" value="protoporphyrinogen ix oxidase, domain 3"/>
    <property type="match status" value="1"/>
</dbReference>
<dbReference type="InterPro" id="IPR002937">
    <property type="entry name" value="Amino_oxidase"/>
</dbReference>
<dbReference type="Proteomes" id="UP000504604">
    <property type="component" value="Linkage group LG8"/>
</dbReference>
<reference evidence="4" key="1">
    <citation type="submission" date="2025-08" db="UniProtKB">
        <authorList>
            <consortium name="RefSeq"/>
        </authorList>
    </citation>
    <scope>IDENTIFICATION</scope>
</reference>
<feature type="domain" description="Amine oxidase" evidence="2">
    <location>
        <begin position="63"/>
        <end position="474"/>
    </location>
</feature>
<evidence type="ECO:0000313" key="4">
    <source>
        <dbReference type="RefSeq" id="XP_011087837.1"/>
    </source>
</evidence>
<dbReference type="SUPFAM" id="SSF51905">
    <property type="entry name" value="FAD/NAD(P)-binding domain"/>
    <property type="match status" value="1"/>
</dbReference>
<evidence type="ECO:0000259" key="2">
    <source>
        <dbReference type="Pfam" id="PF01593"/>
    </source>
</evidence>
<sequence length="482" mass="53014">MSVAALSFPLSSYSSSNFRNSKSFKLPNATSQQISLDSSPPNKTPSSSQPFRKTGVIVVGAGLAGLAAATRLQSENIPFLLLEASDAVGGRVRTDFVDGFTLDRGFQIFITAYPEARKLLDYDSLNLQRFYSGAKVFYDGRFHTVADPLRHFSDALQSLMNPIGTVIDKLLIALTRIRVLSQSDYDILTADEVKTIDLLRRTGFSDSILDRFFRPFFGGIFFDRELGTTSRLFDFVFKCLALGENTLPKSGISAIPEQLAAKLNPNSILLNSRVVSIDCESEDGVTVNLENGDLLRSDLGVILAIEEFEAVKILAGKTGPGLVKMPVRSTVCLYFSVDSNRVPVKDPVLFLNGSGRGIVNNMFFATNVAPSYAPPGKALVSVSLIGLYDSVPDEELVERVMKELTDWFREGDVRSWRYLRMYRIGFAQPNQCPPTNLMKDPRVKPGLYICGDYVTSATFDGALVSGRRAVEALLKDRATVKV</sequence>
<dbReference type="FunCoup" id="A0A6I9TSM0">
    <property type="interactions" value="777"/>
</dbReference>
<dbReference type="InParanoid" id="A0A6I9TSM0"/>
<gene>
    <name evidence="4" type="primary">LOC105169192</name>
</gene>
<proteinExistence type="predicted"/>
<dbReference type="Gramene" id="SIN_1022998.t">
    <property type="protein sequence ID" value="SIN_1022998.t.cds1"/>
    <property type="gene ID" value="SIN_1022998"/>
</dbReference>
<evidence type="ECO:0000256" key="1">
    <source>
        <dbReference type="SAM" id="MobiDB-lite"/>
    </source>
</evidence>
<keyword evidence="3" id="KW-1185">Reference proteome</keyword>
<name>A0A6I9TSM0_SESIN</name>
<protein>
    <submittedName>
        <fullName evidence="4">15-cis-phytoene desaturase, chloroplastic/chromoplastic</fullName>
    </submittedName>
</protein>
<dbReference type="RefSeq" id="XP_011087837.1">
    <property type="nucleotide sequence ID" value="XM_011089535.2"/>
</dbReference>
<dbReference type="GeneID" id="105169192"/>
<dbReference type="InterPro" id="IPR036188">
    <property type="entry name" value="FAD/NAD-bd_sf"/>
</dbReference>
<dbReference type="GO" id="GO:0016491">
    <property type="term" value="F:oxidoreductase activity"/>
    <property type="evidence" value="ECO:0007669"/>
    <property type="project" value="InterPro"/>
</dbReference>
<accession>A0A6I9TSM0</accession>
<feature type="region of interest" description="Disordered" evidence="1">
    <location>
        <begin position="30"/>
        <end position="50"/>
    </location>
</feature>
<dbReference type="PANTHER" id="PTHR42841">
    <property type="entry name" value="AMINE OXIDASE"/>
    <property type="match status" value="1"/>
</dbReference>